<protein>
    <submittedName>
        <fullName evidence="3">Cytochrome P450</fullName>
    </submittedName>
</protein>
<keyword evidence="2" id="KW-0479">Metal-binding</keyword>
<gene>
    <name evidence="3" type="ORF">D6T64_19600</name>
</gene>
<dbReference type="GO" id="GO:0016705">
    <property type="term" value="F:oxidoreductase activity, acting on paired donors, with incorporation or reduction of molecular oxygen"/>
    <property type="evidence" value="ECO:0007669"/>
    <property type="project" value="InterPro"/>
</dbReference>
<reference evidence="3 4" key="1">
    <citation type="submission" date="2018-09" db="EMBL/GenBank/DDBJ databases">
        <title>Novel species of Cryobacterium.</title>
        <authorList>
            <person name="Liu Q."/>
            <person name="Xin Y.-H."/>
        </authorList>
    </citation>
    <scope>NUCLEOTIDE SEQUENCE [LARGE SCALE GENOMIC DNA]</scope>
    <source>
        <strain evidence="3 4">Hh39</strain>
    </source>
</reference>
<comment type="similarity">
    <text evidence="1 2">Belongs to the cytochrome P450 family.</text>
</comment>
<dbReference type="InterPro" id="IPR017972">
    <property type="entry name" value="Cyt_P450_CS"/>
</dbReference>
<evidence type="ECO:0000313" key="4">
    <source>
        <dbReference type="Proteomes" id="UP000272015"/>
    </source>
</evidence>
<dbReference type="Proteomes" id="UP000272015">
    <property type="component" value="Unassembled WGS sequence"/>
</dbReference>
<dbReference type="InterPro" id="IPR002397">
    <property type="entry name" value="Cyt_P450_B"/>
</dbReference>
<keyword evidence="2" id="KW-0408">Iron</keyword>
<sequence length="407" mass="44529">MKGQLVTAPTISTDIVTSSEDPFGPEVLHDPLPFQARLREAGPVVYLPTYNVYAMGRYSDVHAALTDWQTFECSAGVGLSNFRKEKPWRPPSLLLEADPPFHNAPRAVLSKILGARQLHTLQAQWATDADDVVDALVSSTLEFDAVPALAEAFPLRVFPDAVGIPHEGRERLLPYGDHLFNAFGPENALVQRGAGTIGEISGWVNDQCARNVLTPGGFGAEIWAAADRGDISHEQAPTIVRSLLSAGVDTTVHALAAVLYALASNSEQWVLLQSDPNLARRAFDEAIRLESPVQTFFRTTTRDIRVGGTLIPQGEKILMFLGSANRDERRWQNPDAFDLTRDPSGHVGFGMGIHQCVGQHVARLEAATVMAALLKRVKTIEVNGPVTRHLNNTLRAWESLPMRVTLK</sequence>
<dbReference type="CDD" id="cd11037">
    <property type="entry name" value="CYP199A2-like"/>
    <property type="match status" value="1"/>
</dbReference>
<dbReference type="SUPFAM" id="SSF48264">
    <property type="entry name" value="Cytochrome P450"/>
    <property type="match status" value="1"/>
</dbReference>
<accession>A0A3A5ML07</accession>
<dbReference type="PROSITE" id="PS00086">
    <property type="entry name" value="CYTOCHROME_P450"/>
    <property type="match status" value="1"/>
</dbReference>
<dbReference type="PRINTS" id="PR00359">
    <property type="entry name" value="BP450"/>
</dbReference>
<evidence type="ECO:0000313" key="3">
    <source>
        <dbReference type="EMBL" id="RJT85147.1"/>
    </source>
</evidence>
<comment type="caution">
    <text evidence="3">The sequence shown here is derived from an EMBL/GenBank/DDBJ whole genome shotgun (WGS) entry which is preliminary data.</text>
</comment>
<keyword evidence="4" id="KW-1185">Reference proteome</keyword>
<dbReference type="InterPro" id="IPR036396">
    <property type="entry name" value="Cyt_P450_sf"/>
</dbReference>
<dbReference type="EMBL" id="QZVS01000096">
    <property type="protein sequence ID" value="RJT85147.1"/>
    <property type="molecule type" value="Genomic_DNA"/>
</dbReference>
<dbReference type="InterPro" id="IPR001128">
    <property type="entry name" value="Cyt_P450"/>
</dbReference>
<evidence type="ECO:0000256" key="1">
    <source>
        <dbReference type="ARBA" id="ARBA00010617"/>
    </source>
</evidence>
<keyword evidence="2" id="KW-0349">Heme</keyword>
<dbReference type="GO" id="GO:0005506">
    <property type="term" value="F:iron ion binding"/>
    <property type="evidence" value="ECO:0007669"/>
    <property type="project" value="InterPro"/>
</dbReference>
<dbReference type="Gene3D" id="1.10.630.10">
    <property type="entry name" value="Cytochrome P450"/>
    <property type="match status" value="1"/>
</dbReference>
<evidence type="ECO:0000256" key="2">
    <source>
        <dbReference type="RuleBase" id="RU000461"/>
    </source>
</evidence>
<dbReference type="OrthoDB" id="502624at2"/>
<proteinExistence type="inferred from homology"/>
<name>A0A3A5ML07_9MICO</name>
<dbReference type="GO" id="GO:0020037">
    <property type="term" value="F:heme binding"/>
    <property type="evidence" value="ECO:0007669"/>
    <property type="project" value="InterPro"/>
</dbReference>
<dbReference type="PANTHER" id="PTHR46696">
    <property type="entry name" value="P450, PUTATIVE (EUROFUNG)-RELATED"/>
    <property type="match status" value="1"/>
</dbReference>
<dbReference type="AlphaFoldDB" id="A0A3A5ML07"/>
<organism evidence="3 4">
    <name type="scientific">Cryobacterium melibiosiphilum</name>
    <dbReference type="NCBI Taxonomy" id="995039"/>
    <lineage>
        <taxon>Bacteria</taxon>
        <taxon>Bacillati</taxon>
        <taxon>Actinomycetota</taxon>
        <taxon>Actinomycetes</taxon>
        <taxon>Micrococcales</taxon>
        <taxon>Microbacteriaceae</taxon>
        <taxon>Cryobacterium</taxon>
    </lineage>
</organism>
<keyword evidence="2" id="KW-0560">Oxidoreductase</keyword>
<dbReference type="Pfam" id="PF00067">
    <property type="entry name" value="p450"/>
    <property type="match status" value="1"/>
</dbReference>
<dbReference type="GO" id="GO:0004497">
    <property type="term" value="F:monooxygenase activity"/>
    <property type="evidence" value="ECO:0007669"/>
    <property type="project" value="UniProtKB-KW"/>
</dbReference>
<dbReference type="PANTHER" id="PTHR46696:SF1">
    <property type="entry name" value="CYTOCHROME P450 YJIB-RELATED"/>
    <property type="match status" value="1"/>
</dbReference>
<keyword evidence="2" id="KW-0503">Monooxygenase</keyword>